<comment type="subcellular location">
    <subcellularLocation>
        <location evidence="1 8">Cell membrane</location>
        <topology evidence="1 8">Multi-pass membrane protein</topology>
    </subcellularLocation>
</comment>
<evidence type="ECO:0000313" key="9">
    <source>
        <dbReference type="EMBL" id="PDW04751.1"/>
    </source>
</evidence>
<feature type="transmembrane region" description="Helical" evidence="8">
    <location>
        <begin position="221"/>
        <end position="241"/>
    </location>
</feature>
<feature type="transmembrane region" description="Helical" evidence="8">
    <location>
        <begin position="197"/>
        <end position="214"/>
    </location>
</feature>
<sequence>MPQTYFLFARFYILNLSTSMLDASFLADQGYLSLTLALVVISGAALLGGISGFGFALISTPFMLLLGFPLAFIVPINLTLALLMRLNVAYRLREHIRYQRVVVMAGASIPGILLGLFILNLVSTATIKLVAGLVVIGATLLIWYNSRRRPIKAWPGAVALAGCLGGLLGSTTSLNGVPPVLLLASEQTAPRRFQAELALFFILTNIATLALLTWRGLIPSASALPLVSLWLIVALIANYIGTNLGGRLPTSTFRNLALVLALMAGVMSVLTFQN</sequence>
<keyword evidence="3" id="KW-0813">Transport</keyword>
<dbReference type="EMBL" id="NQWI01000004">
    <property type="protein sequence ID" value="PDW04751.1"/>
    <property type="molecule type" value="Genomic_DNA"/>
</dbReference>
<feature type="transmembrane region" description="Helical" evidence="8">
    <location>
        <begin position="34"/>
        <end position="58"/>
    </location>
</feature>
<keyword evidence="6 8" id="KW-1133">Transmembrane helix</keyword>
<evidence type="ECO:0000256" key="4">
    <source>
        <dbReference type="ARBA" id="ARBA00022475"/>
    </source>
</evidence>
<gene>
    <name evidence="9" type="ORF">CJ255_01525</name>
</gene>
<dbReference type="AlphaFoldDB" id="A0A2A6RPC3"/>
<comment type="caution">
    <text evidence="9">The sequence shown here is derived from an EMBL/GenBank/DDBJ whole genome shotgun (WGS) entry which is preliminary data.</text>
</comment>
<evidence type="ECO:0000256" key="5">
    <source>
        <dbReference type="ARBA" id="ARBA00022692"/>
    </source>
</evidence>
<keyword evidence="10" id="KW-1185">Reference proteome</keyword>
<dbReference type="InterPro" id="IPR002781">
    <property type="entry name" value="TM_pro_TauE-like"/>
</dbReference>
<evidence type="ECO:0000256" key="3">
    <source>
        <dbReference type="ARBA" id="ARBA00022448"/>
    </source>
</evidence>
<keyword evidence="7 8" id="KW-0472">Membrane</keyword>
<reference evidence="10" key="1">
    <citation type="submission" date="2017-08" db="EMBL/GenBank/DDBJ databases">
        <authorList>
            <person name="Grouzdev D.S."/>
            <person name="Gaisin V.A."/>
            <person name="Rysina M.S."/>
            <person name="Gorlenko V.M."/>
        </authorList>
    </citation>
    <scope>NUCLEOTIDE SEQUENCE [LARGE SCALE GENOMIC DNA]</scope>
    <source>
        <strain evidence="10">Kir15-3F</strain>
    </source>
</reference>
<evidence type="ECO:0000313" key="10">
    <source>
        <dbReference type="Proteomes" id="UP000220527"/>
    </source>
</evidence>
<feature type="transmembrane region" description="Helical" evidence="8">
    <location>
        <begin position="98"/>
        <end position="119"/>
    </location>
</feature>
<feature type="transmembrane region" description="Helical" evidence="8">
    <location>
        <begin position="64"/>
        <end position="86"/>
    </location>
</feature>
<feature type="transmembrane region" description="Helical" evidence="8">
    <location>
        <begin position="125"/>
        <end position="144"/>
    </location>
</feature>
<dbReference type="GO" id="GO:0005886">
    <property type="term" value="C:plasma membrane"/>
    <property type="evidence" value="ECO:0007669"/>
    <property type="project" value="UniProtKB-SubCell"/>
</dbReference>
<dbReference type="PANTHER" id="PTHR30269">
    <property type="entry name" value="TRANSMEMBRANE PROTEIN YFCA"/>
    <property type="match status" value="1"/>
</dbReference>
<proteinExistence type="inferred from homology"/>
<dbReference type="Pfam" id="PF01925">
    <property type="entry name" value="TauE"/>
    <property type="match status" value="1"/>
</dbReference>
<protein>
    <recommendedName>
        <fullName evidence="8">Probable membrane transporter protein</fullName>
    </recommendedName>
</protein>
<accession>A0A2A6RPC3</accession>
<evidence type="ECO:0000256" key="1">
    <source>
        <dbReference type="ARBA" id="ARBA00004651"/>
    </source>
</evidence>
<keyword evidence="4 8" id="KW-1003">Cell membrane</keyword>
<feature type="transmembrane region" description="Helical" evidence="8">
    <location>
        <begin position="253"/>
        <end position="272"/>
    </location>
</feature>
<comment type="similarity">
    <text evidence="2 8">Belongs to the 4-toluene sulfonate uptake permease (TSUP) (TC 2.A.102) family.</text>
</comment>
<organism evidence="9 10">
    <name type="scientific">Candidatus Viridilinea mediisalina</name>
    <dbReference type="NCBI Taxonomy" id="2024553"/>
    <lineage>
        <taxon>Bacteria</taxon>
        <taxon>Bacillati</taxon>
        <taxon>Chloroflexota</taxon>
        <taxon>Chloroflexia</taxon>
        <taxon>Chloroflexales</taxon>
        <taxon>Chloroflexineae</taxon>
        <taxon>Oscillochloridaceae</taxon>
        <taxon>Candidatus Viridilinea</taxon>
    </lineage>
</organism>
<dbReference type="PANTHER" id="PTHR30269:SF37">
    <property type="entry name" value="MEMBRANE TRANSPORTER PROTEIN"/>
    <property type="match status" value="1"/>
</dbReference>
<dbReference type="OrthoDB" id="160284at2"/>
<evidence type="ECO:0000256" key="6">
    <source>
        <dbReference type="ARBA" id="ARBA00022989"/>
    </source>
</evidence>
<evidence type="ECO:0000256" key="8">
    <source>
        <dbReference type="RuleBase" id="RU363041"/>
    </source>
</evidence>
<keyword evidence="5 8" id="KW-0812">Transmembrane</keyword>
<name>A0A2A6RPC3_9CHLR</name>
<dbReference type="Proteomes" id="UP000220527">
    <property type="component" value="Unassembled WGS sequence"/>
</dbReference>
<dbReference type="InterPro" id="IPR052017">
    <property type="entry name" value="TSUP"/>
</dbReference>
<evidence type="ECO:0000256" key="7">
    <source>
        <dbReference type="ARBA" id="ARBA00023136"/>
    </source>
</evidence>
<evidence type="ECO:0000256" key="2">
    <source>
        <dbReference type="ARBA" id="ARBA00009142"/>
    </source>
</evidence>